<evidence type="ECO:0000313" key="10">
    <source>
        <dbReference type="EMBL" id="ARB07383.1"/>
    </source>
</evidence>
<dbReference type="EMBL" id="KY674959">
    <property type="protein sequence ID" value="ARB07728.1"/>
    <property type="molecule type" value="Viral_cRNA"/>
</dbReference>
<dbReference type="InterPro" id="IPR042540">
    <property type="entry name" value="Matrix_N"/>
</dbReference>
<dbReference type="EMBL" id="MT118680">
    <property type="protein sequence ID" value="QQY99273.1"/>
    <property type="molecule type" value="Viral_cRNA"/>
</dbReference>
<dbReference type="Gene3D" id="2.70.20.50">
    <property type="entry name" value="Viral matrix protein, N-terminal domain"/>
    <property type="match status" value="1"/>
</dbReference>
<evidence type="ECO:0000256" key="6">
    <source>
        <dbReference type="ARBA" id="ARBA00023311"/>
    </source>
</evidence>
<dbReference type="InterPro" id="IPR042539">
    <property type="entry name" value="Matrix_C"/>
</dbReference>
<comment type="subcellular location">
    <subcellularLocation>
        <location evidence="2">Virion</location>
    </subcellularLocation>
</comment>
<dbReference type="Pfam" id="PF00661">
    <property type="entry name" value="Matrix_Paramyxo_N"/>
    <property type="match status" value="1"/>
</dbReference>
<protein>
    <recommendedName>
        <fullName evidence="4">Matrix protein</fullName>
    </recommendedName>
</protein>
<evidence type="ECO:0000313" key="16">
    <source>
        <dbReference type="Proteomes" id="UP000103468"/>
    </source>
</evidence>
<evidence type="ECO:0000313" key="11">
    <source>
        <dbReference type="EMBL" id="ARB07689.1"/>
    </source>
</evidence>
<proteinExistence type="inferred from homology"/>
<reference evidence="13" key="3">
    <citation type="submission" date="2017-02" db="EMBL/GenBank/DDBJ databases">
        <title>Genome sequences of viral positives at UW Virology.</title>
        <authorList>
            <person name="Greninger A.L."/>
            <person name="Makhsous N."/>
            <person name="Kuypers J.M."/>
            <person name="Shean R.C."/>
            <person name="Jerome K.R."/>
        </authorList>
    </citation>
    <scope>NUCLEOTIDE SEQUENCE</scope>
    <source>
        <strain evidence="13">HPIV4b/Seattle/USA/16-J4/2016</strain>
    </source>
</reference>
<name>A0A097F1M6_9MONO</name>
<reference evidence="15" key="4">
    <citation type="submission" date="2020-02" db="EMBL/GenBank/DDBJ databases">
        <title>Genome sequences of viral isolates from UW Virology.</title>
        <authorList>
            <person name="Addetia A."/>
            <person name="Greninger A.L."/>
        </authorList>
    </citation>
    <scope>NUCLEOTIDE SEQUENCE</scope>
    <source>
        <strain evidence="15">2019_0337</strain>
    </source>
</reference>
<evidence type="ECO:0000256" key="5">
    <source>
        <dbReference type="ARBA" id="ARBA00022844"/>
    </source>
</evidence>
<evidence type="ECO:0000259" key="7">
    <source>
        <dbReference type="Pfam" id="PF00661"/>
    </source>
</evidence>
<reference evidence="10" key="2">
    <citation type="submission" date="2017-02" db="EMBL/GenBank/DDBJ databases">
        <title>Genome sequences of viral positives at UW Virology.</title>
        <authorList>
            <person name="Greninger A.L."/>
            <person name="Makhsous N."/>
            <person name="Kuypers J."/>
            <person name="Shean R.C."/>
            <person name="Jerome K.R."/>
        </authorList>
    </citation>
    <scope>NUCLEOTIDE SEQUENCE</scope>
    <source>
        <strain evidence="11">HPIV4b/Seattle/USA/10H2/2016</strain>
        <strain evidence="12">HPIV4b/Seattle/USA/11R2/2016</strain>
        <strain evidence="10">HPIV4b/Seattle/USA/16-I4/2016</strain>
        <strain evidence="14">HPIV4b/Seattle/USA/SC3019/2015</strain>
    </source>
</reference>
<evidence type="ECO:0000256" key="4">
    <source>
        <dbReference type="ARBA" id="ARBA00017678"/>
    </source>
</evidence>
<evidence type="ECO:0000256" key="2">
    <source>
        <dbReference type="ARBA" id="ARBA00004328"/>
    </source>
</evidence>
<evidence type="ECO:0000313" key="13">
    <source>
        <dbReference type="EMBL" id="ARK08572.1"/>
    </source>
</evidence>
<comment type="function">
    <text evidence="1">The M protein has a crucial role in virus assembly and interacts with the RNP complex as well as with the viral membrane.</text>
</comment>
<dbReference type="EMBL" id="KY629773">
    <property type="protein sequence ID" value="ARK08572.1"/>
    <property type="molecule type" value="Viral_cRNA"/>
</dbReference>
<dbReference type="GO" id="GO:0044423">
    <property type="term" value="C:virion component"/>
    <property type="evidence" value="ECO:0007669"/>
    <property type="project" value="UniProtKB-KW"/>
</dbReference>
<dbReference type="EMBL" id="KY645962">
    <property type="protein sequence ID" value="ARB07383.1"/>
    <property type="molecule type" value="Viral_cRNA"/>
</dbReference>
<evidence type="ECO:0000313" key="15">
    <source>
        <dbReference type="EMBL" id="QQY99273.1"/>
    </source>
</evidence>
<organism evidence="9 16">
    <name type="scientific">Human parainfluenza virus 4b</name>
    <dbReference type="NCBI Taxonomy" id="11226"/>
    <lineage>
        <taxon>Viruses</taxon>
        <taxon>Riboviria</taxon>
        <taxon>Orthornavirae</taxon>
        <taxon>Negarnaviricota</taxon>
        <taxon>Haploviricotina</taxon>
        <taxon>Monjiviricetes</taxon>
        <taxon>Mononegavirales</taxon>
        <taxon>Paramyxoviridae</taxon>
        <taxon>Rubulavirinae</taxon>
        <taxon>Orthorubulavirus</taxon>
        <taxon>Orthorubulavirus hominis</taxon>
        <taxon>Human orthorubulavirus 4</taxon>
    </lineage>
</organism>
<dbReference type="InterPro" id="IPR055413">
    <property type="entry name" value="Matrix_Paramyxo_C"/>
</dbReference>
<evidence type="ECO:0000256" key="1">
    <source>
        <dbReference type="ARBA" id="ARBA00002926"/>
    </source>
</evidence>
<dbReference type="Pfam" id="PF23765">
    <property type="entry name" value="Matrix_Paramyxo_C"/>
    <property type="match status" value="1"/>
</dbReference>
<gene>
    <name evidence="9" type="primary">M</name>
</gene>
<dbReference type="EMBL" id="KF908238">
    <property type="protein sequence ID" value="AIT16059.1"/>
    <property type="molecule type" value="Viral_cRNA"/>
</dbReference>
<dbReference type="InterPro" id="IPR000982">
    <property type="entry name" value="Matrix_Paramyxo_N"/>
</dbReference>
<dbReference type="Gene3D" id="2.70.20.60">
    <property type="entry name" value="Viral matrix protein, C-terminal domain"/>
    <property type="match status" value="1"/>
</dbReference>
<dbReference type="GO" id="GO:0019068">
    <property type="term" value="P:virion assembly"/>
    <property type="evidence" value="ECO:0007669"/>
    <property type="project" value="InterPro"/>
</dbReference>
<evidence type="ECO:0000313" key="9">
    <source>
        <dbReference type="EMBL" id="AIT16059.1"/>
    </source>
</evidence>
<dbReference type="EMBL" id="KY674953">
    <property type="protein sequence ID" value="ARB07689.1"/>
    <property type="molecule type" value="Viral_cRNA"/>
</dbReference>
<dbReference type="EMBL" id="KY986647">
    <property type="protein sequence ID" value="ARX98256.1"/>
    <property type="molecule type" value="Viral_cRNA"/>
</dbReference>
<comment type="similarity">
    <text evidence="3">Belongs to the morbillivirus/respirovirus/rubulavirus M protein family.</text>
</comment>
<dbReference type="Proteomes" id="UP000103468">
    <property type="component" value="Genome"/>
</dbReference>
<evidence type="ECO:0000256" key="3">
    <source>
        <dbReference type="ARBA" id="ARBA00008405"/>
    </source>
</evidence>
<keyword evidence="5" id="KW-0946">Virion</keyword>
<sequence>MAPTQSKVKIHNLAEAHEKVLRAFPIEVEQNSEGKKLLVKQIRIRTLGHADHSNDSICFLNTYGFIKEAVSQTEFMRAGQRLESKNTLTACMLPFGPGPNIGSPQKMLEYAEDIKINVRKTAGCKEQIVFSLDRTPQVFRGFQFPRDRYACVPSDKYIKSPGKLVAGPNYCYIITFLSLTFCPSSQKFKVPRPILNFRSTRMRGIHLEIIMKITCSENSPIRKTLITDDPENGPKASVWIHLCNLYKGRNPIKVYDEAYFAEKCKQMLLSVGISDLWGPTIAVHANGKIPKSASLYFNSRGWALHPIADASPTMAKQLWSIGCEIIEVNAILQGSDYSALVDHPDVIYRKIRIDPAKKQYAHSKWNPFKKAISMPDLAGINI</sequence>
<feature type="domain" description="Matrix protein C-terminal Paramyxoviridae" evidence="8">
    <location>
        <begin position="188"/>
        <end position="349"/>
    </location>
</feature>
<feature type="domain" description="Matrix protein N-terminal" evidence="7">
    <location>
        <begin position="17"/>
        <end position="184"/>
    </location>
</feature>
<keyword evidence="6" id="KW-0468">Viral matrix protein</keyword>
<evidence type="ECO:0000313" key="12">
    <source>
        <dbReference type="EMBL" id="ARB07728.1"/>
    </source>
</evidence>
<evidence type="ECO:0000313" key="14">
    <source>
        <dbReference type="EMBL" id="ARX98256.1"/>
    </source>
</evidence>
<evidence type="ECO:0000259" key="8">
    <source>
        <dbReference type="Pfam" id="PF23765"/>
    </source>
</evidence>
<dbReference type="GO" id="GO:0039660">
    <property type="term" value="F:structural constituent of virion"/>
    <property type="evidence" value="ECO:0007669"/>
    <property type="project" value="UniProtKB-KW"/>
</dbReference>
<reference evidence="9 16" key="1">
    <citation type="journal article" date="2014" name="BMC Infect. Dis.">
        <title>Detection of a divergent Parainfluenza 4 virus in an adult patient with influenza like illness using next-generation sequencing.</title>
        <authorList>
            <person name="Bialasiewicz S."/>
            <person name="McVernon J."/>
            <person name="Nolan T."/>
            <person name="Lambert S.B."/>
            <person name="Zhao G."/>
            <person name="Wang D."/>
            <person name="Nissen M.D."/>
            <person name="Sloots T.P."/>
        </authorList>
    </citation>
    <scope>NUCLEOTIDE SEQUENCE [LARGE SCALE GENOMIC DNA]</scope>
    <source>
        <strain evidence="9">QLD-01</strain>
    </source>
</reference>
<accession>A0A097F1M6</accession>